<feature type="region of interest" description="Disordered" evidence="1">
    <location>
        <begin position="142"/>
        <end position="188"/>
    </location>
</feature>
<feature type="region of interest" description="Disordered" evidence="1">
    <location>
        <begin position="23"/>
        <end position="67"/>
    </location>
</feature>
<evidence type="ECO:0008006" key="5">
    <source>
        <dbReference type="Google" id="ProtNLM"/>
    </source>
</evidence>
<gene>
    <name evidence="3" type="ORF">GCM10009863_43970</name>
</gene>
<keyword evidence="2" id="KW-0732">Signal</keyword>
<protein>
    <recommendedName>
        <fullName evidence="5">Lipoprotein</fullName>
    </recommendedName>
</protein>
<dbReference type="Proteomes" id="UP001501447">
    <property type="component" value="Unassembled WGS sequence"/>
</dbReference>
<feature type="compositionally biased region" description="Basic and acidic residues" evidence="1">
    <location>
        <begin position="157"/>
        <end position="188"/>
    </location>
</feature>
<evidence type="ECO:0000313" key="4">
    <source>
        <dbReference type="Proteomes" id="UP001501447"/>
    </source>
</evidence>
<evidence type="ECO:0000256" key="1">
    <source>
        <dbReference type="SAM" id="MobiDB-lite"/>
    </source>
</evidence>
<feature type="signal peptide" evidence="2">
    <location>
        <begin position="1"/>
        <end position="27"/>
    </location>
</feature>
<accession>A0ABN3QFK3</accession>
<dbReference type="EMBL" id="BAAARJ010000014">
    <property type="protein sequence ID" value="GAA2624647.1"/>
    <property type="molecule type" value="Genomic_DNA"/>
</dbReference>
<sequence>MRTSARRAGAVAAAAAIALLLSGCGSSDDDKGKDEKDASQGDHAKKTAGPTPSADKGAGGKGELPGVWTAKASGEKLTLTVVGKTASLLRGEKVCTGQVMTTGADSALVLKCPGGTGEDRSTGKVAELTAKTLKITWNGGESDTYTKVAQSPAKLPKNPDELKDVPGLSDKLREATVEPGKVREYPGN</sequence>
<dbReference type="PROSITE" id="PS51257">
    <property type="entry name" value="PROKAR_LIPOPROTEIN"/>
    <property type="match status" value="1"/>
</dbReference>
<feature type="compositionally biased region" description="Basic and acidic residues" evidence="1">
    <location>
        <begin position="28"/>
        <end position="45"/>
    </location>
</feature>
<evidence type="ECO:0000313" key="3">
    <source>
        <dbReference type="EMBL" id="GAA2624647.1"/>
    </source>
</evidence>
<keyword evidence="4" id="KW-1185">Reference proteome</keyword>
<dbReference type="RefSeq" id="WP_344568046.1">
    <property type="nucleotide sequence ID" value="NZ_BAAARJ010000014.1"/>
</dbReference>
<comment type="caution">
    <text evidence="3">The sequence shown here is derived from an EMBL/GenBank/DDBJ whole genome shotgun (WGS) entry which is preliminary data.</text>
</comment>
<evidence type="ECO:0000256" key="2">
    <source>
        <dbReference type="SAM" id="SignalP"/>
    </source>
</evidence>
<feature type="chain" id="PRO_5045985946" description="Lipoprotein" evidence="2">
    <location>
        <begin position="28"/>
        <end position="188"/>
    </location>
</feature>
<proteinExistence type="predicted"/>
<organism evidence="3 4">
    <name type="scientific">Streptomyces axinellae</name>
    <dbReference type="NCBI Taxonomy" id="552788"/>
    <lineage>
        <taxon>Bacteria</taxon>
        <taxon>Bacillati</taxon>
        <taxon>Actinomycetota</taxon>
        <taxon>Actinomycetes</taxon>
        <taxon>Kitasatosporales</taxon>
        <taxon>Streptomycetaceae</taxon>
        <taxon>Streptomyces</taxon>
    </lineage>
</organism>
<name>A0ABN3QFK3_9ACTN</name>
<reference evidence="3 4" key="1">
    <citation type="journal article" date="2019" name="Int. J. Syst. Evol. Microbiol.">
        <title>The Global Catalogue of Microorganisms (GCM) 10K type strain sequencing project: providing services to taxonomists for standard genome sequencing and annotation.</title>
        <authorList>
            <consortium name="The Broad Institute Genomics Platform"/>
            <consortium name="The Broad Institute Genome Sequencing Center for Infectious Disease"/>
            <person name="Wu L."/>
            <person name="Ma J."/>
        </authorList>
    </citation>
    <scope>NUCLEOTIDE SEQUENCE [LARGE SCALE GENOMIC DNA]</scope>
    <source>
        <strain evidence="3 4">JCM 16373</strain>
    </source>
</reference>